<dbReference type="GO" id="GO:0004674">
    <property type="term" value="F:protein serine/threonine kinase activity"/>
    <property type="evidence" value="ECO:0007669"/>
    <property type="project" value="InterPro"/>
</dbReference>
<evidence type="ECO:0000313" key="3">
    <source>
        <dbReference type="Proteomes" id="UP000324800"/>
    </source>
</evidence>
<name>A0A5J4V498_9EUKA</name>
<evidence type="ECO:0000313" key="2">
    <source>
        <dbReference type="EMBL" id="KAA6377579.1"/>
    </source>
</evidence>
<dbReference type="InterPro" id="IPR045269">
    <property type="entry name" value="Atg1-like"/>
</dbReference>
<dbReference type="Gene3D" id="1.10.510.10">
    <property type="entry name" value="Transferase(Phosphotransferase) domain 1"/>
    <property type="match status" value="1"/>
</dbReference>
<dbReference type="Pfam" id="PF00069">
    <property type="entry name" value="Pkinase"/>
    <property type="match status" value="1"/>
</dbReference>
<dbReference type="GO" id="GO:0010506">
    <property type="term" value="P:regulation of autophagy"/>
    <property type="evidence" value="ECO:0007669"/>
    <property type="project" value="InterPro"/>
</dbReference>
<dbReference type="Gene3D" id="1.25.10.10">
    <property type="entry name" value="Leucine-rich Repeat Variant"/>
    <property type="match status" value="1"/>
</dbReference>
<dbReference type="SMART" id="SM00220">
    <property type="entry name" value="S_TKc"/>
    <property type="match status" value="1"/>
</dbReference>
<dbReference type="GO" id="GO:0005737">
    <property type="term" value="C:cytoplasm"/>
    <property type="evidence" value="ECO:0007669"/>
    <property type="project" value="TreeGrafter"/>
</dbReference>
<organism evidence="2 3">
    <name type="scientific">Streblomastix strix</name>
    <dbReference type="NCBI Taxonomy" id="222440"/>
    <lineage>
        <taxon>Eukaryota</taxon>
        <taxon>Metamonada</taxon>
        <taxon>Preaxostyla</taxon>
        <taxon>Oxymonadida</taxon>
        <taxon>Streblomastigidae</taxon>
        <taxon>Streblomastix</taxon>
    </lineage>
</organism>
<dbReference type="SUPFAM" id="SSF48371">
    <property type="entry name" value="ARM repeat"/>
    <property type="match status" value="1"/>
</dbReference>
<dbReference type="PROSITE" id="PS50011">
    <property type="entry name" value="PROTEIN_KINASE_DOM"/>
    <property type="match status" value="1"/>
</dbReference>
<protein>
    <recommendedName>
        <fullName evidence="1">Protein kinase domain-containing protein</fullName>
    </recommendedName>
</protein>
<gene>
    <name evidence="2" type="ORF">EZS28_026895</name>
</gene>
<dbReference type="InterPro" id="IPR008271">
    <property type="entry name" value="Ser/Thr_kinase_AS"/>
</dbReference>
<comment type="caution">
    <text evidence="2">The sequence shown here is derived from an EMBL/GenBank/DDBJ whole genome shotgun (WGS) entry which is preliminary data.</text>
</comment>
<accession>A0A5J4V498</accession>
<dbReference type="GO" id="GO:0005524">
    <property type="term" value="F:ATP binding"/>
    <property type="evidence" value="ECO:0007669"/>
    <property type="project" value="InterPro"/>
</dbReference>
<dbReference type="SUPFAM" id="SSF56112">
    <property type="entry name" value="Protein kinase-like (PK-like)"/>
    <property type="match status" value="1"/>
</dbReference>
<dbReference type="CDD" id="cd00180">
    <property type="entry name" value="PKc"/>
    <property type="match status" value="1"/>
</dbReference>
<feature type="non-terminal residue" evidence="2">
    <location>
        <position position="503"/>
    </location>
</feature>
<evidence type="ECO:0000259" key="1">
    <source>
        <dbReference type="PROSITE" id="PS50011"/>
    </source>
</evidence>
<dbReference type="PANTHER" id="PTHR24348">
    <property type="entry name" value="SERINE/THREONINE-PROTEIN KINASE UNC-51-RELATED"/>
    <property type="match status" value="1"/>
</dbReference>
<reference evidence="2 3" key="1">
    <citation type="submission" date="2019-03" db="EMBL/GenBank/DDBJ databases">
        <title>Single cell metagenomics reveals metabolic interactions within the superorganism composed of flagellate Streblomastix strix and complex community of Bacteroidetes bacteria on its surface.</title>
        <authorList>
            <person name="Treitli S.C."/>
            <person name="Kolisko M."/>
            <person name="Husnik F."/>
            <person name="Keeling P."/>
            <person name="Hampl V."/>
        </authorList>
    </citation>
    <scope>NUCLEOTIDE SEQUENCE [LARGE SCALE GENOMIC DNA]</scope>
    <source>
        <strain evidence="2">ST1C</strain>
    </source>
</reference>
<dbReference type="Proteomes" id="UP000324800">
    <property type="component" value="Unassembled WGS sequence"/>
</dbReference>
<dbReference type="InterPro" id="IPR016024">
    <property type="entry name" value="ARM-type_fold"/>
</dbReference>
<dbReference type="InterPro" id="IPR011009">
    <property type="entry name" value="Kinase-like_dom_sf"/>
</dbReference>
<dbReference type="AlphaFoldDB" id="A0A5J4V498"/>
<dbReference type="InterPro" id="IPR011989">
    <property type="entry name" value="ARM-like"/>
</dbReference>
<feature type="domain" description="Protein kinase" evidence="1">
    <location>
        <begin position="339"/>
        <end position="503"/>
    </location>
</feature>
<sequence length="503" mass="57898">MQQTGEQSVSEVQTPYKDENQHYSKYLQRIKEMKEITTARPKEMRTELAGRTMLKELTEMLQFSRQLQIKEHARNIQTGVCEVICIIMGDNPEAIDLAINKSDIVRELMKLLRDDIPLDEIEVIHISALKSFCAFGRPEHRRELYKLGVQNSIIHFMKSDKPNITLFTSEALYKILSGEWFLMGNKCLHPYFDTFEEQGIIQILFEDGLKGSNCEGTIETSAECLSLLYQQRELPDYMKEKVITQLKKGLHSEDKADIQCSSRGLLCLAQNKGNVDMILADNFLSELEEVIKLSQFGSSDFDKLLQEYLNNLKNHFIKPEYSTQNDNDIDLETDSHLKIKQIKKLGKGGFGEVWLIEEINTKQQMAWKKMDYNTEEERKIVDSEVKILRDQYQNCRKSSQSFVHIVKPLGFLINEKGDKAFLVMEYCPGGDLNSYIKDMISKGTEIAVEKFWEIIGQLISAIFQLHSHGIIHGDLKPSNVLLTNDFRIKLADFGSARELQEGK</sequence>
<dbReference type="EMBL" id="SNRW01009714">
    <property type="protein sequence ID" value="KAA6377579.1"/>
    <property type="molecule type" value="Genomic_DNA"/>
</dbReference>
<dbReference type="InterPro" id="IPR000719">
    <property type="entry name" value="Prot_kinase_dom"/>
</dbReference>
<dbReference type="PROSITE" id="PS00108">
    <property type="entry name" value="PROTEIN_KINASE_ST"/>
    <property type="match status" value="1"/>
</dbReference>
<proteinExistence type="predicted"/>